<keyword evidence="3" id="KW-1185">Reference proteome</keyword>
<dbReference type="EMBL" id="JAUHJQ010000015">
    <property type="protein sequence ID" value="MDN4175536.1"/>
    <property type="molecule type" value="Genomic_DNA"/>
</dbReference>
<dbReference type="InterPro" id="IPR011042">
    <property type="entry name" value="6-blade_b-propeller_TolB-like"/>
</dbReference>
<evidence type="ECO:0008006" key="4">
    <source>
        <dbReference type="Google" id="ProtNLM"/>
    </source>
</evidence>
<sequence>MRPRSVSPAAATVAALALLLTGCDGSPAPGLPRADERSSTASPTAPPAAPAVEPPALRRSDPLVQDLWRPVPELGTLATTLPASLDLDAIDVSRTLSEAPVDAAVLAVGIGARPYGMDDVAVLGRDGGWRLVDRSTLGMRDDAIVEQQFLLSPDGRMLALGDDHGIVLVRLATGRAVRVATPFQQPVLHWWDPDGSAVVLSDRRRQRDTWEVRLPERTATPHDHHGWSSAVGPSGGVVELVPNIASPGRSTRPAHAPFTGLRASSGGRAPDATTPLSHALPHDAHVGHRAGDLLGVAHGHDPEGRRTIPGVSAVDLRSGELVGLLEMSPRQLAWTSVEGVLGDRWLLLHSPSGPDGGLVAWDPVAAELRSVMAIEQRATVVSIADRLLERRAD</sequence>
<protein>
    <recommendedName>
        <fullName evidence="4">WD40 repeat domain-containing protein</fullName>
    </recommendedName>
</protein>
<reference evidence="2" key="1">
    <citation type="submission" date="2023-06" db="EMBL/GenBank/DDBJ databases">
        <title>Draft genome sequence of Nocardioides sp. SOB77.</title>
        <authorList>
            <person name="Zhang G."/>
        </authorList>
    </citation>
    <scope>NUCLEOTIDE SEQUENCE</scope>
    <source>
        <strain evidence="2">SOB77</strain>
    </source>
</reference>
<organism evidence="2 3">
    <name type="scientific">Nocardioides oceani</name>
    <dbReference type="NCBI Taxonomy" id="3058369"/>
    <lineage>
        <taxon>Bacteria</taxon>
        <taxon>Bacillati</taxon>
        <taxon>Actinomycetota</taxon>
        <taxon>Actinomycetes</taxon>
        <taxon>Propionibacteriales</taxon>
        <taxon>Nocardioidaceae</taxon>
        <taxon>Nocardioides</taxon>
    </lineage>
</organism>
<feature type="region of interest" description="Disordered" evidence="1">
    <location>
        <begin position="27"/>
        <end position="57"/>
    </location>
</feature>
<evidence type="ECO:0000256" key="1">
    <source>
        <dbReference type="SAM" id="MobiDB-lite"/>
    </source>
</evidence>
<accession>A0ABT8FLI2</accession>
<feature type="compositionally biased region" description="Pro residues" evidence="1">
    <location>
        <begin position="44"/>
        <end position="53"/>
    </location>
</feature>
<comment type="caution">
    <text evidence="2">The sequence shown here is derived from an EMBL/GenBank/DDBJ whole genome shotgun (WGS) entry which is preliminary data.</text>
</comment>
<proteinExistence type="predicted"/>
<evidence type="ECO:0000313" key="3">
    <source>
        <dbReference type="Proteomes" id="UP001168620"/>
    </source>
</evidence>
<dbReference type="Proteomes" id="UP001168620">
    <property type="component" value="Unassembled WGS sequence"/>
</dbReference>
<dbReference type="RefSeq" id="WP_300954875.1">
    <property type="nucleotide sequence ID" value="NZ_JAUHJQ010000015.1"/>
</dbReference>
<dbReference type="PROSITE" id="PS51257">
    <property type="entry name" value="PROKAR_LIPOPROTEIN"/>
    <property type="match status" value="1"/>
</dbReference>
<gene>
    <name evidence="2" type="ORF">QWY28_21410</name>
</gene>
<dbReference type="Gene3D" id="2.120.10.30">
    <property type="entry name" value="TolB, C-terminal domain"/>
    <property type="match status" value="1"/>
</dbReference>
<evidence type="ECO:0000313" key="2">
    <source>
        <dbReference type="EMBL" id="MDN4175536.1"/>
    </source>
</evidence>
<name>A0ABT8FLI2_9ACTN</name>
<dbReference type="SUPFAM" id="SSF82171">
    <property type="entry name" value="DPP6 N-terminal domain-like"/>
    <property type="match status" value="1"/>
</dbReference>